<gene>
    <name evidence="2" type="ORF">ZT3D7_G3961</name>
</gene>
<organism evidence="2 3">
    <name type="scientific">Zymoseptoria tritici (strain ST99CH_3D7)</name>
    <dbReference type="NCBI Taxonomy" id="1276538"/>
    <lineage>
        <taxon>Eukaryota</taxon>
        <taxon>Fungi</taxon>
        <taxon>Dikarya</taxon>
        <taxon>Ascomycota</taxon>
        <taxon>Pezizomycotina</taxon>
        <taxon>Dothideomycetes</taxon>
        <taxon>Dothideomycetidae</taxon>
        <taxon>Mycosphaerellales</taxon>
        <taxon>Mycosphaerellaceae</taxon>
        <taxon>Zymoseptoria</taxon>
    </lineage>
</organism>
<feature type="signal peptide" evidence="1">
    <location>
        <begin position="1"/>
        <end position="19"/>
    </location>
</feature>
<feature type="chain" id="PRO_5012394852" evidence="1">
    <location>
        <begin position="20"/>
        <end position="110"/>
    </location>
</feature>
<proteinExistence type="predicted"/>
<evidence type="ECO:0000256" key="1">
    <source>
        <dbReference type="SAM" id="SignalP"/>
    </source>
</evidence>
<name>A0A1X7RNP7_ZYMT9</name>
<dbReference type="Proteomes" id="UP000215127">
    <property type="component" value="Chromosome 3"/>
</dbReference>
<dbReference type="EMBL" id="LT853694">
    <property type="protein sequence ID" value="SMQ48811.1"/>
    <property type="molecule type" value="Genomic_DNA"/>
</dbReference>
<accession>A0A1X7RNP7</accession>
<keyword evidence="1" id="KW-0732">Signal</keyword>
<sequence length="110" mass="11664">MRFPTQSLLLLALGTIAASRTPCYGDGTICGANKAHIGCCNGLTCVLEGSASKCRHRCEDGGGFCPADRTMCHEEFGVRKCWSCLPNGYTCAENNDCCSTYCSVGGSKCF</sequence>
<evidence type="ECO:0000313" key="2">
    <source>
        <dbReference type="EMBL" id="SMQ48811.1"/>
    </source>
</evidence>
<reference evidence="2 3" key="1">
    <citation type="submission" date="2016-06" db="EMBL/GenBank/DDBJ databases">
        <authorList>
            <person name="Kjaerup R.B."/>
            <person name="Dalgaard T.S."/>
            <person name="Juul-Madsen H.R."/>
        </authorList>
    </citation>
    <scope>NUCLEOTIDE SEQUENCE [LARGE SCALE GENOMIC DNA]</scope>
</reference>
<dbReference type="AlphaFoldDB" id="A0A1X7RNP7"/>
<evidence type="ECO:0000313" key="3">
    <source>
        <dbReference type="Proteomes" id="UP000215127"/>
    </source>
</evidence>
<keyword evidence="3" id="KW-1185">Reference proteome</keyword>
<protein>
    <submittedName>
        <fullName evidence="2">Uncharacterized protein</fullName>
    </submittedName>
</protein>